<dbReference type="GO" id="GO:0016787">
    <property type="term" value="F:hydrolase activity"/>
    <property type="evidence" value="ECO:0007669"/>
    <property type="project" value="UniProtKB-KW"/>
</dbReference>
<keyword evidence="5 10" id="KW-0347">Helicase</keyword>
<dbReference type="PANTHER" id="PTHR18934">
    <property type="entry name" value="ATP-DEPENDENT RNA HELICASE"/>
    <property type="match status" value="1"/>
</dbReference>
<dbReference type="CDD" id="cd18791">
    <property type="entry name" value="SF2_C_RHA"/>
    <property type="match status" value="1"/>
</dbReference>
<dbReference type="GO" id="GO:0005524">
    <property type="term" value="F:ATP binding"/>
    <property type="evidence" value="ECO:0007669"/>
    <property type="project" value="UniProtKB-KW"/>
</dbReference>
<dbReference type="OMA" id="FHEVMET"/>
<accession>B6K0W8</accession>
<dbReference type="EMBL" id="KE651166">
    <property type="protein sequence ID" value="EEB07589.1"/>
    <property type="molecule type" value="Genomic_DNA"/>
</dbReference>
<evidence type="ECO:0000256" key="2">
    <source>
        <dbReference type="ARBA" id="ARBA00012552"/>
    </source>
</evidence>
<dbReference type="Pfam" id="PF00271">
    <property type="entry name" value="Helicase_C"/>
    <property type="match status" value="1"/>
</dbReference>
<keyword evidence="3" id="KW-0547">Nucleotide-binding</keyword>
<evidence type="ECO:0000313" key="11">
    <source>
        <dbReference type="JaponicusDB" id="SJAG_02686"/>
    </source>
</evidence>
<dbReference type="JaponicusDB" id="SJAG_02686">
    <property type="gene designation" value="gih35"/>
</dbReference>
<evidence type="ECO:0000313" key="10">
    <source>
        <dbReference type="EMBL" id="EEB07589.1"/>
    </source>
</evidence>
<dbReference type="STRING" id="402676.B6K0W8"/>
<reference evidence="10 12" key="1">
    <citation type="journal article" date="2011" name="Science">
        <title>Comparative functional genomics of the fission yeasts.</title>
        <authorList>
            <person name="Rhind N."/>
            <person name="Chen Z."/>
            <person name="Yassour M."/>
            <person name="Thompson D.A."/>
            <person name="Haas B.J."/>
            <person name="Habib N."/>
            <person name="Wapinski I."/>
            <person name="Roy S."/>
            <person name="Lin M.F."/>
            <person name="Heiman D.I."/>
            <person name="Young S.K."/>
            <person name="Furuya K."/>
            <person name="Guo Y."/>
            <person name="Pidoux A."/>
            <person name="Chen H.M."/>
            <person name="Robbertse B."/>
            <person name="Goldberg J.M."/>
            <person name="Aoki K."/>
            <person name="Bayne E.H."/>
            <person name="Berlin A.M."/>
            <person name="Desjardins C.A."/>
            <person name="Dobbs E."/>
            <person name="Dukaj L."/>
            <person name="Fan L."/>
            <person name="FitzGerald M.G."/>
            <person name="French C."/>
            <person name="Gujja S."/>
            <person name="Hansen K."/>
            <person name="Keifenheim D."/>
            <person name="Levin J.Z."/>
            <person name="Mosher R.A."/>
            <person name="Mueller C.A."/>
            <person name="Pfiffner J."/>
            <person name="Priest M."/>
            <person name="Russ C."/>
            <person name="Smialowska A."/>
            <person name="Swoboda P."/>
            <person name="Sykes S.M."/>
            <person name="Vaughn M."/>
            <person name="Vengrova S."/>
            <person name="Yoder R."/>
            <person name="Zeng Q."/>
            <person name="Allshire R."/>
            <person name="Baulcombe D."/>
            <person name="Birren B.W."/>
            <person name="Brown W."/>
            <person name="Ekwall K."/>
            <person name="Kellis M."/>
            <person name="Leatherwood J."/>
            <person name="Levin H."/>
            <person name="Margalit H."/>
            <person name="Martienssen R."/>
            <person name="Nieduszynski C.A."/>
            <person name="Spatafora J.W."/>
            <person name="Friedman N."/>
            <person name="Dalgaard J.Z."/>
            <person name="Baumann P."/>
            <person name="Niki H."/>
            <person name="Regev A."/>
            <person name="Nusbaum C."/>
        </authorList>
    </citation>
    <scope>NUCLEOTIDE SEQUENCE [LARGE SCALE GENOMIC DNA]</scope>
    <source>
        <strain evidence="12">yFS275 / FY16936</strain>
    </source>
</reference>
<protein>
    <recommendedName>
        <fullName evidence="2">RNA helicase</fullName>
        <ecNumber evidence="2">3.6.4.13</ecNumber>
    </recommendedName>
</protein>
<dbReference type="EC" id="3.6.4.13" evidence="2"/>
<proteinExistence type="inferred from homology"/>
<dbReference type="InterPro" id="IPR048333">
    <property type="entry name" value="HA2_WH"/>
</dbReference>
<dbReference type="InterPro" id="IPR001650">
    <property type="entry name" value="Helicase_C-like"/>
</dbReference>
<dbReference type="RefSeq" id="XP_002173882.1">
    <property type="nucleotide sequence ID" value="XM_002173846.2"/>
</dbReference>
<evidence type="ECO:0000259" key="9">
    <source>
        <dbReference type="PROSITE" id="PS51194"/>
    </source>
</evidence>
<dbReference type="GO" id="GO:0003723">
    <property type="term" value="F:RNA binding"/>
    <property type="evidence" value="ECO:0000318"/>
    <property type="project" value="GO_Central"/>
</dbReference>
<dbReference type="SMART" id="SM00847">
    <property type="entry name" value="HA2"/>
    <property type="match status" value="1"/>
</dbReference>
<dbReference type="SMART" id="SM00490">
    <property type="entry name" value="HELICc"/>
    <property type="match status" value="1"/>
</dbReference>
<comment type="catalytic activity">
    <reaction evidence="7">
        <text>ATP + H2O = ADP + phosphate + H(+)</text>
        <dbReference type="Rhea" id="RHEA:13065"/>
        <dbReference type="ChEBI" id="CHEBI:15377"/>
        <dbReference type="ChEBI" id="CHEBI:15378"/>
        <dbReference type="ChEBI" id="CHEBI:30616"/>
        <dbReference type="ChEBI" id="CHEBI:43474"/>
        <dbReference type="ChEBI" id="CHEBI:456216"/>
        <dbReference type="EC" id="3.6.4.13"/>
    </reaction>
</comment>
<gene>
    <name evidence="11" type="primary">gih35</name>
    <name evidence="10" type="ORF">SJAG_02686</name>
</gene>
<dbReference type="GO" id="GO:0003724">
    <property type="term" value="F:RNA helicase activity"/>
    <property type="evidence" value="ECO:0000318"/>
    <property type="project" value="GO_Central"/>
</dbReference>
<evidence type="ECO:0000256" key="4">
    <source>
        <dbReference type="ARBA" id="ARBA00022801"/>
    </source>
</evidence>
<dbReference type="GO" id="GO:0000398">
    <property type="term" value="P:mRNA splicing, via spliceosome"/>
    <property type="evidence" value="ECO:0000318"/>
    <property type="project" value="GO_Central"/>
</dbReference>
<dbReference type="Pfam" id="PF04408">
    <property type="entry name" value="WHD_HA2"/>
    <property type="match status" value="1"/>
</dbReference>
<keyword evidence="12" id="KW-1185">Reference proteome</keyword>
<dbReference type="Gene3D" id="1.20.120.1080">
    <property type="match status" value="1"/>
</dbReference>
<dbReference type="Pfam" id="PF07717">
    <property type="entry name" value="OB_NTP_bind"/>
    <property type="match status" value="1"/>
</dbReference>
<evidence type="ECO:0000256" key="1">
    <source>
        <dbReference type="ARBA" id="ARBA00008792"/>
    </source>
</evidence>
<evidence type="ECO:0000256" key="6">
    <source>
        <dbReference type="ARBA" id="ARBA00022840"/>
    </source>
</evidence>
<evidence type="ECO:0000256" key="5">
    <source>
        <dbReference type="ARBA" id="ARBA00022806"/>
    </source>
</evidence>
<dbReference type="Gene3D" id="3.40.50.300">
    <property type="entry name" value="P-loop containing nucleotide triphosphate hydrolases"/>
    <property type="match status" value="2"/>
</dbReference>
<dbReference type="eggNOG" id="KOG0922">
    <property type="taxonomic scope" value="Eukaryota"/>
</dbReference>
<dbReference type="InterPro" id="IPR014001">
    <property type="entry name" value="Helicase_ATP-bd"/>
</dbReference>
<dbReference type="OrthoDB" id="10253254at2759"/>
<evidence type="ECO:0000259" key="8">
    <source>
        <dbReference type="PROSITE" id="PS51192"/>
    </source>
</evidence>
<dbReference type="AlphaFoldDB" id="B6K0W8"/>
<dbReference type="PROSITE" id="PS00690">
    <property type="entry name" value="DEAH_ATP_HELICASE"/>
    <property type="match status" value="1"/>
</dbReference>
<dbReference type="SMART" id="SM00487">
    <property type="entry name" value="DEXDc"/>
    <property type="match status" value="1"/>
</dbReference>
<dbReference type="FunFam" id="3.40.50.300:FF:000578">
    <property type="entry name" value="probable ATP-dependent RNA helicase DHX35"/>
    <property type="match status" value="1"/>
</dbReference>
<dbReference type="Proteomes" id="UP000001744">
    <property type="component" value="Unassembled WGS sequence"/>
</dbReference>
<dbReference type="PROSITE" id="PS51192">
    <property type="entry name" value="HELICASE_ATP_BIND_1"/>
    <property type="match status" value="1"/>
</dbReference>
<feature type="domain" description="Helicase C-terminal" evidence="9">
    <location>
        <begin position="221"/>
        <end position="401"/>
    </location>
</feature>
<dbReference type="InterPro" id="IPR002464">
    <property type="entry name" value="DNA/RNA_helicase_DEAH_CS"/>
</dbReference>
<dbReference type="InterPro" id="IPR011709">
    <property type="entry name" value="DEAD-box_helicase_OB_fold"/>
</dbReference>
<name>B6K0W8_SCHJY</name>
<evidence type="ECO:0000313" key="12">
    <source>
        <dbReference type="Proteomes" id="UP000001744"/>
    </source>
</evidence>
<comment type="similarity">
    <text evidence="1">Belongs to the DEAD box helicase family. DEAH subfamily.</text>
</comment>
<evidence type="ECO:0000256" key="7">
    <source>
        <dbReference type="ARBA" id="ARBA00047984"/>
    </source>
</evidence>
<dbReference type="HOGENOM" id="CLU_001832_5_11_1"/>
<keyword evidence="6" id="KW-0067">ATP-binding</keyword>
<dbReference type="GO" id="GO:0071013">
    <property type="term" value="C:catalytic step 2 spliceosome"/>
    <property type="evidence" value="ECO:0000318"/>
    <property type="project" value="GO_Central"/>
</dbReference>
<dbReference type="PANTHER" id="PTHR18934:SF253">
    <property type="entry name" value="PRE-MRNA-SPLICING FACTOR ATP-DEPENDENT RNA HELICASE C20H4.09-RELATED"/>
    <property type="match status" value="1"/>
</dbReference>
<dbReference type="GeneID" id="7051065"/>
<evidence type="ECO:0000256" key="3">
    <source>
        <dbReference type="ARBA" id="ARBA00022741"/>
    </source>
</evidence>
<dbReference type="Pfam" id="PF21010">
    <property type="entry name" value="HA2_C"/>
    <property type="match status" value="1"/>
</dbReference>
<dbReference type="InterPro" id="IPR027417">
    <property type="entry name" value="P-loop_NTPase"/>
</dbReference>
<dbReference type="SUPFAM" id="SSF52540">
    <property type="entry name" value="P-loop containing nucleoside triphosphate hydrolases"/>
    <property type="match status" value="1"/>
</dbReference>
<dbReference type="InterPro" id="IPR007502">
    <property type="entry name" value="Helicase-assoc_dom"/>
</dbReference>
<organism evidence="10 12">
    <name type="scientific">Schizosaccharomyces japonicus (strain yFS275 / FY16936)</name>
    <name type="common">Fission yeast</name>
    <dbReference type="NCBI Taxonomy" id="402676"/>
    <lineage>
        <taxon>Eukaryota</taxon>
        <taxon>Fungi</taxon>
        <taxon>Dikarya</taxon>
        <taxon>Ascomycota</taxon>
        <taxon>Taphrinomycotina</taxon>
        <taxon>Schizosaccharomycetes</taxon>
        <taxon>Schizosaccharomycetales</taxon>
        <taxon>Schizosaccharomycetaceae</taxon>
        <taxon>Schizosaccharomyces</taxon>
    </lineage>
</organism>
<dbReference type="VEuPathDB" id="FungiDB:SJAG_02686"/>
<dbReference type="PROSITE" id="PS51194">
    <property type="entry name" value="HELICASE_CTER"/>
    <property type="match status" value="1"/>
</dbReference>
<sequence>MNQNESLITSNSFSNLSIKRIRELLPIARFRRELLYLIENHQVTVVIGSTGCGKSTQLTQYLYESGWAESGKCIACTEPRKVVVKSLAQRVAEEMGCTLGEECGYGMSFESCTSKTTKVKYITDGLLLQEMFIDPLLTQYSVIMLDEVHERTIATDLLLCLLKKILKQRSDLRIIVASATLDAEKLEEYFKVDQLSCTTFHLESRLFPVDVFYLSTPTENYLENAIEVCSSINKTAPADDDILVFLSGRAEIDECVKRLETASLRNIGSAPQMVALPLYSGLTLDEQMRVFQKVEQGSRKVVFATNIAEASISVEGITYVIDCGYEKVRVYNPYNRSTALVKTSISQASADQRAGRAGRTKPGKCFRLYTEAAFSALKAKSSPELTHSDLIQPLLFLKAMGIKNIVNLSFLDNPPTVQFMAALEELYFLGALDEMGHLTRPLGYSMAEFPLHPRLSKTLLTAAKFGCVQEVLNICSILTITTNLFIKRSSAEYFNSFYKFAVEEGDLLTQLNAFHAYLKQKRESRWCSNHCLNAQSLLQAEQVQQRLQQYLRKFGVYATSRKPTDKTNILKCFLASHYSYVAKRQRNGSYKTPEGLNVYIDKDSVLHEQTPTWIMYYEAETIGEKTYAKVVSVIEGAWLRDYYDEKKNTTGAA</sequence>
<feature type="domain" description="Helicase ATP-binding" evidence="8">
    <location>
        <begin position="35"/>
        <end position="199"/>
    </location>
</feature>
<keyword evidence="4" id="KW-0378">Hydrolase</keyword>